<dbReference type="OrthoDB" id="5978643at2759"/>
<sequence>MALCQTECSLVKSEELLAQLRIDLSQSKASYAQLEERFKQLTDRLVASDEEKSRLEAVVAQLEMESSTIDEYVTMFAHRRQLLLERAKIREALLSRLIRDRNELRQRLQSLSEVANAVIASSSVPGSGEQGTCASMSDFEKSLSEFLSHLATSNADYSLQFNVEDSEGDDDVNKSTTIENGSTQGGSLDEQLRRYVSAVHDCPHCECCSGSLMVV</sequence>
<feature type="domain" description="Golgin subfamily A conserved" evidence="4">
    <location>
        <begin position="29"/>
        <end position="114"/>
    </location>
</feature>
<dbReference type="InterPro" id="IPR024858">
    <property type="entry name" value="GOLGA"/>
</dbReference>
<dbReference type="GO" id="GO:0005801">
    <property type="term" value="C:cis-Golgi network"/>
    <property type="evidence" value="ECO:0007669"/>
    <property type="project" value="TreeGrafter"/>
</dbReference>
<keyword evidence="1 2" id="KW-0175">Coiled coil</keyword>
<dbReference type="GO" id="GO:0007030">
    <property type="term" value="P:Golgi organization"/>
    <property type="evidence" value="ECO:0007669"/>
    <property type="project" value="TreeGrafter"/>
</dbReference>
<dbReference type="GO" id="GO:0000137">
    <property type="term" value="C:Golgi cis cisterna"/>
    <property type="evidence" value="ECO:0007669"/>
    <property type="project" value="TreeGrafter"/>
</dbReference>
<dbReference type="AlphaFoldDB" id="A0A0R3WXY8"/>
<feature type="compositionally biased region" description="Polar residues" evidence="3">
    <location>
        <begin position="174"/>
        <end position="186"/>
    </location>
</feature>
<dbReference type="PANTHER" id="PTHR10881">
    <property type="entry name" value="GOLGIN SUBFAMILY A MEMBER-RELATED"/>
    <property type="match status" value="1"/>
</dbReference>
<proteinExistence type="predicted"/>
<dbReference type="Pfam" id="PF15070">
    <property type="entry name" value="GOLGA2L5"/>
    <property type="match status" value="1"/>
</dbReference>
<dbReference type="PANTHER" id="PTHR10881:SF46">
    <property type="entry name" value="GOLGIN SUBFAMILY A MEMBER 2"/>
    <property type="match status" value="1"/>
</dbReference>
<evidence type="ECO:0000259" key="4">
    <source>
        <dbReference type="Pfam" id="PF15070"/>
    </source>
</evidence>
<reference evidence="5 6" key="2">
    <citation type="submission" date="2018-11" db="EMBL/GenBank/DDBJ databases">
        <authorList>
            <consortium name="Pathogen Informatics"/>
        </authorList>
    </citation>
    <scope>NUCLEOTIDE SEQUENCE [LARGE SCALE GENOMIC DNA]</scope>
</reference>
<dbReference type="InterPro" id="IPR043976">
    <property type="entry name" value="GOLGA_cons_dom"/>
</dbReference>
<evidence type="ECO:0000313" key="7">
    <source>
        <dbReference type="WBParaSite" id="TTAC_0000562801-mRNA-1"/>
    </source>
</evidence>
<gene>
    <name evidence="5" type="ORF">TTAC_LOCUS5614</name>
</gene>
<evidence type="ECO:0000256" key="1">
    <source>
        <dbReference type="ARBA" id="ARBA00023054"/>
    </source>
</evidence>
<dbReference type="WBParaSite" id="TTAC_0000562801-mRNA-1">
    <property type="protein sequence ID" value="TTAC_0000562801-mRNA-1"/>
    <property type="gene ID" value="TTAC_0000562801"/>
</dbReference>
<dbReference type="EMBL" id="UYWX01008224">
    <property type="protein sequence ID" value="VDM27325.1"/>
    <property type="molecule type" value="Genomic_DNA"/>
</dbReference>
<dbReference type="STRING" id="6205.A0A0R3WXY8"/>
<evidence type="ECO:0000256" key="3">
    <source>
        <dbReference type="SAM" id="MobiDB-lite"/>
    </source>
</evidence>
<evidence type="ECO:0000313" key="6">
    <source>
        <dbReference type="Proteomes" id="UP000274429"/>
    </source>
</evidence>
<protein>
    <submittedName>
        <fullName evidence="7">GOLGA2L5 domain-containing protein</fullName>
    </submittedName>
</protein>
<feature type="region of interest" description="Disordered" evidence="3">
    <location>
        <begin position="166"/>
        <end position="186"/>
    </location>
</feature>
<feature type="coiled-coil region" evidence="2">
    <location>
        <begin position="17"/>
        <end position="65"/>
    </location>
</feature>
<organism evidence="7">
    <name type="scientific">Hydatigena taeniaeformis</name>
    <name type="common">Feline tapeworm</name>
    <name type="synonym">Taenia taeniaeformis</name>
    <dbReference type="NCBI Taxonomy" id="6205"/>
    <lineage>
        <taxon>Eukaryota</taxon>
        <taxon>Metazoa</taxon>
        <taxon>Spiralia</taxon>
        <taxon>Lophotrochozoa</taxon>
        <taxon>Platyhelminthes</taxon>
        <taxon>Cestoda</taxon>
        <taxon>Eucestoda</taxon>
        <taxon>Cyclophyllidea</taxon>
        <taxon>Taeniidae</taxon>
        <taxon>Hydatigera</taxon>
    </lineage>
</organism>
<dbReference type="GO" id="GO:0032580">
    <property type="term" value="C:Golgi cisterna membrane"/>
    <property type="evidence" value="ECO:0007669"/>
    <property type="project" value="TreeGrafter"/>
</dbReference>
<accession>A0A0R3WXY8</accession>
<evidence type="ECO:0000256" key="2">
    <source>
        <dbReference type="SAM" id="Coils"/>
    </source>
</evidence>
<evidence type="ECO:0000313" key="5">
    <source>
        <dbReference type="EMBL" id="VDM27325.1"/>
    </source>
</evidence>
<keyword evidence="6" id="KW-1185">Reference proteome</keyword>
<reference evidence="7" key="1">
    <citation type="submission" date="2017-02" db="UniProtKB">
        <authorList>
            <consortium name="WormBaseParasite"/>
        </authorList>
    </citation>
    <scope>IDENTIFICATION</scope>
</reference>
<name>A0A0R3WXY8_HYDTA</name>
<dbReference type="Proteomes" id="UP000274429">
    <property type="component" value="Unassembled WGS sequence"/>
</dbReference>